<protein>
    <recommendedName>
        <fullName evidence="2">Sacsin</fullName>
    </recommendedName>
</protein>
<sequence length="1419" mass="159853">MAAARAHMERLRRERYYIGRGEQNPLVEDMHQAVNYLSQELYSKDVHFLMELVQSNFLHFSKHCLVISDCWFLCSQQFPSICGVGKSTKKGNRDKGYIGEKGIGFKSVFLISSQPHIFSNGYQIKFNEKPCPECNIGYIVPEWVESRPSLSDIKQIYGSTRDLPTTCIVLPLKDEKVTTVKQQLSSLHPEMLLFLSKIRRLSVREDNGNAKGSTVSEIAISSEKNFEVRKNMHAESYTVFLSAQENESEAECGYHMWRQRFPVKALLFLSKIRRLSVREDNGNAKGSTVSEIAISSEKNFEVRKNMHAESYTARESGVDLKNLSTHGTYILSSHFDKSAYNSVLTFLDVKSVSHEWYAKCIEGSNLVSNVDEQLYLELLSFVADSWQNLSSTKMMQIPLLKYVDRNKNVSVWSISRASQWSDRLCIASDGKWMSWLISWNQEFPSSNRLFVSPRTQTALQGFAQKEKVTYWLQSHAKVEVVSVYNFGNIVVKSFNYDRRPAIAFSHFLYHSSNKNYMESYQLADLCHIMPVIDNYGNAVTERQSILVPANGSKWVGLMGINPWRNEKYIKLSADYKSAGHFAGNYTPKDQILDFLKTKVQASDVPFIHPPNASFPTASSHLTVDNAILLLQWIRNLKSKDWAAASCISTQPFLDVGFYGESILHYKQELKLLGVQVGFENSEKIYKLVIDNFKFSSSSITSDATAPILKCIRYASPCDDFLRKLRDLKWLKTNVGFRAPGESFFLDQEWECLLKVFDVVPIVDSWFYGSNISPYKEEMKKTGLIKRFDQASKAVANIFKQMVLKSSLTKASVLALLACYWKLRTRDPIPVDLFNCMRSEKWLCTSLGFRSPSEAILFDEGWQSLSPIASLPFINDGDSNGGLGKEIHGYKAELKDLGVTTEVKAHVARPTVTGLNICDNPVDISAARFVISGLNIPADPAAISAATVLSLLGSVKSWLACTATFPKEFMKEITSCKWLKTTLGYQSPDGSILFDPKQSSICITDGPFIDESFCGSEIASFKDALAAIGVTVDVQCGHGLVAQHLRSHKETATISRIYLYLKECSWGPEKNKEGSDWIWIPNEKGGGEWVSPVSCVLHDQNNLLSQQMHVLGRYYDDRKLLDFFSSILRVRHGPNAEDHCKLWSAWESYGGEISVTNCSALWQFTARNWSKNTEKLLSGCMKVPVCTDGKIILSQKEDVFIPDDLLLKDLFDKLPRQSIFIWYPPSISRARLNNDGSCKTVAGQREVINAGLVQIVLAFLADPALDIASKERHTMVPRLLNVSILETTKPITMGYRVTLSSGEAVDVEASQMIRWERESSKLYVQQSNGAGAAAGYKEKIKFATNFADEVARGLLFETPDRIPWLAELVKVGSLVDFQDDVVKYLLKSKNLQLFPEDEAFLNAASLGLSLPDKLREFISL</sequence>
<dbReference type="InterPro" id="IPR036890">
    <property type="entry name" value="HATPase_C_sf"/>
</dbReference>
<dbReference type="EnsemblPlants" id="EMT03884">
    <property type="protein sequence ID" value="EMT03884"/>
    <property type="gene ID" value="F775_01323"/>
</dbReference>
<organism evidence="1">
    <name type="scientific">Aegilops tauschii</name>
    <name type="common">Tausch's goatgrass</name>
    <name type="synonym">Aegilops squarrosa</name>
    <dbReference type="NCBI Taxonomy" id="37682"/>
    <lineage>
        <taxon>Eukaryota</taxon>
        <taxon>Viridiplantae</taxon>
        <taxon>Streptophyta</taxon>
        <taxon>Embryophyta</taxon>
        <taxon>Tracheophyta</taxon>
        <taxon>Spermatophyta</taxon>
        <taxon>Magnoliopsida</taxon>
        <taxon>Liliopsida</taxon>
        <taxon>Poales</taxon>
        <taxon>Poaceae</taxon>
        <taxon>BOP clade</taxon>
        <taxon>Pooideae</taxon>
        <taxon>Triticodae</taxon>
        <taxon>Triticeae</taxon>
        <taxon>Triticinae</taxon>
        <taxon>Aegilops</taxon>
    </lineage>
</organism>
<reference evidence="1" key="1">
    <citation type="submission" date="2015-06" db="UniProtKB">
        <authorList>
            <consortium name="EnsemblPlants"/>
        </authorList>
    </citation>
    <scope>IDENTIFICATION</scope>
</reference>
<dbReference type="SUPFAM" id="SSF55874">
    <property type="entry name" value="ATPase domain of HSP90 chaperone/DNA topoisomerase II/histidine kinase"/>
    <property type="match status" value="1"/>
</dbReference>
<dbReference type="PANTHER" id="PTHR32387">
    <property type="entry name" value="WU:FJ29H11"/>
    <property type="match status" value="1"/>
</dbReference>
<dbReference type="Gene3D" id="3.30.565.10">
    <property type="entry name" value="Histidine kinase-like ATPase, C-terminal domain"/>
    <property type="match status" value="1"/>
</dbReference>
<evidence type="ECO:0000313" key="1">
    <source>
        <dbReference type="EnsemblPlants" id="EMT03884"/>
    </source>
</evidence>
<accession>M8AR48</accession>
<dbReference type="InterPro" id="IPR052957">
    <property type="entry name" value="Auxin_embryo_med"/>
</dbReference>
<dbReference type="PANTHER" id="PTHR32387:SF3">
    <property type="entry name" value="ATP_DNA BINDING PROTEIN"/>
    <property type="match status" value="1"/>
</dbReference>
<name>M8AR48_AEGTA</name>
<proteinExistence type="predicted"/>
<evidence type="ECO:0008006" key="2">
    <source>
        <dbReference type="Google" id="ProtNLM"/>
    </source>
</evidence>